<dbReference type="Gene3D" id="2.60.40.200">
    <property type="entry name" value="Superoxide dismutase, copper/zinc binding domain"/>
    <property type="match status" value="1"/>
</dbReference>
<evidence type="ECO:0000259" key="3">
    <source>
        <dbReference type="Pfam" id="PF00080"/>
    </source>
</evidence>
<dbReference type="RefSeq" id="WP_085284878.1">
    <property type="nucleotide sequence ID" value="NZ_FOBI01000007.1"/>
</dbReference>
<dbReference type="SUPFAM" id="SSF49329">
    <property type="entry name" value="Cu,Zn superoxide dismutase-like"/>
    <property type="match status" value="1"/>
</dbReference>
<protein>
    <submittedName>
        <fullName evidence="4">Cu/Zn superoxide dismutase</fullName>
    </submittedName>
</protein>
<dbReference type="OrthoDB" id="5431326at2"/>
<dbReference type="GO" id="GO:0005507">
    <property type="term" value="F:copper ion binding"/>
    <property type="evidence" value="ECO:0007669"/>
    <property type="project" value="InterPro"/>
</dbReference>
<dbReference type="GO" id="GO:0006801">
    <property type="term" value="P:superoxide metabolic process"/>
    <property type="evidence" value="ECO:0007669"/>
    <property type="project" value="InterPro"/>
</dbReference>
<dbReference type="PROSITE" id="PS50005">
    <property type="entry name" value="TPR"/>
    <property type="match status" value="2"/>
</dbReference>
<dbReference type="InterPro" id="IPR036423">
    <property type="entry name" value="SOD-like_Cu/Zn_dom_sf"/>
</dbReference>
<gene>
    <name evidence="4" type="ORF">SAMN05216262_10779</name>
</gene>
<reference evidence="5" key="1">
    <citation type="submission" date="2016-10" db="EMBL/GenBank/DDBJ databases">
        <authorList>
            <person name="Varghese N."/>
            <person name="Submissions S."/>
        </authorList>
    </citation>
    <scope>NUCLEOTIDE SEQUENCE [LARGE SCALE GENOMIC DNA]</scope>
    <source>
        <strain evidence="5">CGMCC 1.9127</strain>
    </source>
</reference>
<keyword evidence="5" id="KW-1185">Reference proteome</keyword>
<evidence type="ECO:0000313" key="4">
    <source>
        <dbReference type="EMBL" id="SEL20465.1"/>
    </source>
</evidence>
<dbReference type="EMBL" id="FOBI01000007">
    <property type="protein sequence ID" value="SEL20465.1"/>
    <property type="molecule type" value="Genomic_DNA"/>
</dbReference>
<feature type="repeat" description="TPR" evidence="2">
    <location>
        <begin position="113"/>
        <end position="146"/>
    </location>
</feature>
<comment type="similarity">
    <text evidence="1">Belongs to the Cu-Zn superoxide dismutase family.</text>
</comment>
<evidence type="ECO:0000256" key="2">
    <source>
        <dbReference type="PROSITE-ProRule" id="PRU00339"/>
    </source>
</evidence>
<evidence type="ECO:0000256" key="1">
    <source>
        <dbReference type="ARBA" id="ARBA00010457"/>
    </source>
</evidence>
<organism evidence="4 5">
    <name type="scientific">Colwellia chukchiensis</name>
    <dbReference type="NCBI Taxonomy" id="641665"/>
    <lineage>
        <taxon>Bacteria</taxon>
        <taxon>Pseudomonadati</taxon>
        <taxon>Pseudomonadota</taxon>
        <taxon>Gammaproteobacteria</taxon>
        <taxon>Alteromonadales</taxon>
        <taxon>Colwelliaceae</taxon>
        <taxon>Colwellia</taxon>
    </lineage>
</organism>
<dbReference type="InterPro" id="IPR024134">
    <property type="entry name" value="SOD_Cu/Zn_/chaperone"/>
</dbReference>
<feature type="domain" description="Superoxide dismutase copper/zinc binding" evidence="3">
    <location>
        <begin position="352"/>
        <end position="468"/>
    </location>
</feature>
<dbReference type="InterPro" id="IPR011990">
    <property type="entry name" value="TPR-like_helical_dom_sf"/>
</dbReference>
<proteinExistence type="inferred from homology"/>
<accession>A0A1H7NBY7</accession>
<dbReference type="STRING" id="641665.GCA_002104455_03383"/>
<dbReference type="SUPFAM" id="SSF48452">
    <property type="entry name" value="TPR-like"/>
    <property type="match status" value="1"/>
</dbReference>
<evidence type="ECO:0000313" key="5">
    <source>
        <dbReference type="Proteomes" id="UP000199297"/>
    </source>
</evidence>
<keyword evidence="2" id="KW-0802">TPR repeat</keyword>
<dbReference type="Pfam" id="PF13181">
    <property type="entry name" value="TPR_8"/>
    <property type="match status" value="2"/>
</dbReference>
<dbReference type="Pfam" id="PF00080">
    <property type="entry name" value="Sod_Cu"/>
    <property type="match status" value="1"/>
</dbReference>
<dbReference type="PANTHER" id="PTHR10003">
    <property type="entry name" value="SUPEROXIDE DISMUTASE CU-ZN -RELATED"/>
    <property type="match status" value="1"/>
</dbReference>
<feature type="repeat" description="TPR" evidence="2">
    <location>
        <begin position="186"/>
        <end position="219"/>
    </location>
</feature>
<dbReference type="InterPro" id="IPR001424">
    <property type="entry name" value="SOD_Cu_Zn_dom"/>
</dbReference>
<dbReference type="SMART" id="SM00028">
    <property type="entry name" value="TPR"/>
    <property type="match status" value="2"/>
</dbReference>
<dbReference type="Proteomes" id="UP000199297">
    <property type="component" value="Unassembled WGS sequence"/>
</dbReference>
<dbReference type="InterPro" id="IPR019734">
    <property type="entry name" value="TPR_rpt"/>
</dbReference>
<sequence>MSYFSVVLVIIIFFSNIAQADIIKISPTDVATSSQNKTLLAQQEIKRLSSQVEALLAKEKPAAALELAKSSALKMPNLAKVQFFYVSLLVFLEQKPQALEHLVLLKKRFPRNDNAFFMSGVLHWQQGDSNQAISDMKKATELSPTTLKYWLMLSQMNHDGEGHGLNVHVGSLQALLAAEKYHGKNTDLLYRIAITYDEESKSKQALAYYEKVLAIDPSHNNANASSAINLLKINAQADVIKWQKAAASKAYRDYIRGIKLIYNQSFDEAYQVLSALKADMPRNGHLDYYLAKASLALANQSQALSFANAAIDKGIFPLEQGEMVSLIANVKPATFTFTMHKISSQGIGEAIGNIDIIELSKGIVIKPALAGLATGSHGFHVHQEGTCDNVVVDGKSVSGGMAMGHYMGHQHHGSPAGDLANIVFDQQKKAQQAIYAPQLTFAEVQGRSFMIHALASKNADLRIACGVVQ</sequence>
<dbReference type="Gene3D" id="1.25.40.10">
    <property type="entry name" value="Tetratricopeptide repeat domain"/>
    <property type="match status" value="2"/>
</dbReference>
<dbReference type="AlphaFoldDB" id="A0A1H7NBY7"/>
<name>A0A1H7NBY7_9GAMM</name>